<dbReference type="InterPro" id="IPR001789">
    <property type="entry name" value="Sig_transdc_resp-reg_receiver"/>
</dbReference>
<dbReference type="GO" id="GO:0000160">
    <property type="term" value="P:phosphorelay signal transduction system"/>
    <property type="evidence" value="ECO:0007669"/>
    <property type="project" value="InterPro"/>
</dbReference>
<feature type="non-terminal residue" evidence="2">
    <location>
        <position position="34"/>
    </location>
</feature>
<gene>
    <name evidence="2" type="ORF">LCGC14_2867170</name>
</gene>
<dbReference type="EMBL" id="LAZR01055561">
    <property type="protein sequence ID" value="KKK76090.1"/>
    <property type="molecule type" value="Genomic_DNA"/>
</dbReference>
<reference evidence="2" key="1">
    <citation type="journal article" date="2015" name="Nature">
        <title>Complex archaea that bridge the gap between prokaryotes and eukaryotes.</title>
        <authorList>
            <person name="Spang A."/>
            <person name="Saw J.H."/>
            <person name="Jorgensen S.L."/>
            <person name="Zaremba-Niedzwiedzka K."/>
            <person name="Martijn J."/>
            <person name="Lind A.E."/>
            <person name="van Eijk R."/>
            <person name="Schleper C."/>
            <person name="Guy L."/>
            <person name="Ettema T.J."/>
        </authorList>
    </citation>
    <scope>NUCLEOTIDE SEQUENCE</scope>
</reference>
<dbReference type="AlphaFoldDB" id="A0A0F8YQP2"/>
<name>A0A0F8YQP2_9ZZZZ</name>
<protein>
    <recommendedName>
        <fullName evidence="1">Response regulatory domain-containing protein</fullName>
    </recommendedName>
</protein>
<sequence>MAKFPEYPVLIVDDEDHVLRVLGRVLGADGINNV</sequence>
<evidence type="ECO:0000313" key="2">
    <source>
        <dbReference type="EMBL" id="KKK76090.1"/>
    </source>
</evidence>
<organism evidence="2">
    <name type="scientific">marine sediment metagenome</name>
    <dbReference type="NCBI Taxonomy" id="412755"/>
    <lineage>
        <taxon>unclassified sequences</taxon>
        <taxon>metagenomes</taxon>
        <taxon>ecological metagenomes</taxon>
    </lineage>
</organism>
<dbReference type="PROSITE" id="PS50110">
    <property type="entry name" value="RESPONSE_REGULATORY"/>
    <property type="match status" value="1"/>
</dbReference>
<comment type="caution">
    <text evidence="2">The sequence shown here is derived from an EMBL/GenBank/DDBJ whole genome shotgun (WGS) entry which is preliminary data.</text>
</comment>
<proteinExistence type="predicted"/>
<feature type="domain" description="Response regulatory" evidence="1">
    <location>
        <begin position="8"/>
        <end position="34"/>
    </location>
</feature>
<evidence type="ECO:0000259" key="1">
    <source>
        <dbReference type="PROSITE" id="PS50110"/>
    </source>
</evidence>
<accession>A0A0F8YQP2</accession>